<evidence type="ECO:0000259" key="2">
    <source>
        <dbReference type="Pfam" id="PF01882"/>
    </source>
</evidence>
<dbReference type="EMBL" id="VOTZ01000002">
    <property type="protein sequence ID" value="MCQ1537741.1"/>
    <property type="molecule type" value="Genomic_DNA"/>
</dbReference>
<keyword evidence="4" id="KW-1185">Reference proteome</keyword>
<feature type="transmembrane region" description="Helical" evidence="1">
    <location>
        <begin position="20"/>
        <end position="53"/>
    </location>
</feature>
<dbReference type="Proteomes" id="UP001524383">
    <property type="component" value="Unassembled WGS sequence"/>
</dbReference>
<gene>
    <name evidence="3" type="ORF">FTO68_01875</name>
</gene>
<proteinExistence type="predicted"/>
<accession>A0ABD4TG88</accession>
<dbReference type="AlphaFoldDB" id="A0ABD4TG88"/>
<sequence length="422" mass="45985">MRLSGLSRCPEVLPTPLSRALLAAGLLTIVGGGAMASTPAVVTGSVLLLFLFSRAILFLKAEKQVIATFHLKRHCDNLIVRQYGIITVTLSADLDQPHSSLISIHDMPGPGFEVPDNPVFDVGETSELTYRIQARARGTISFHGATLEMSDRFFSTAIIFTRPEDCMPEVQVQPRGSPVVLNGESLGYGESTSRRLISSSGTMVRSFREYMPGDDPRQIDWKITAKTKRLTIREAYAQAGEIPVVVLDMPLDFTIAEQLIGFAAGAAEDSLKLSHSVSLLAIAGGNVIRFLPDERQASRLLAAIRDLPPTARWNQFYHYLSETDSRRVKLSLPAGSPLHTWYDAVIQNRGIPSFEAECIRAFARTKGTAVLLFSAADGDTSHLGMVARAARRIGLSVHLRIPAHSAVSIRPGAFPIDTIEVI</sequence>
<evidence type="ECO:0000313" key="4">
    <source>
        <dbReference type="Proteomes" id="UP001524383"/>
    </source>
</evidence>
<evidence type="ECO:0000313" key="3">
    <source>
        <dbReference type="EMBL" id="MCQ1537741.1"/>
    </source>
</evidence>
<keyword evidence="1" id="KW-0812">Transmembrane</keyword>
<feature type="domain" description="DUF58" evidence="2">
    <location>
        <begin position="207"/>
        <end position="305"/>
    </location>
</feature>
<comment type="caution">
    <text evidence="3">The sequence shown here is derived from an EMBL/GenBank/DDBJ whole genome shotgun (WGS) entry which is preliminary data.</text>
</comment>
<reference evidence="3 4" key="1">
    <citation type="submission" date="2019-08" db="EMBL/GenBank/DDBJ databases">
        <authorList>
            <person name="Chen S.-C."/>
            <person name="Lai M.-C."/>
            <person name="You Y.-T."/>
        </authorList>
    </citation>
    <scope>NUCLEOTIDE SEQUENCE [LARGE SCALE GENOMIC DNA]</scope>
    <source>
        <strain evidence="3 4">P2F9704a</strain>
    </source>
</reference>
<protein>
    <submittedName>
        <fullName evidence="3">DUF58 domain-containing protein</fullName>
    </submittedName>
</protein>
<name>A0ABD4TG88_9EURY</name>
<dbReference type="PANTHER" id="PTHR34351">
    <property type="entry name" value="SLR1927 PROTEIN-RELATED"/>
    <property type="match status" value="1"/>
</dbReference>
<dbReference type="Pfam" id="PF01882">
    <property type="entry name" value="DUF58"/>
    <property type="match status" value="1"/>
</dbReference>
<evidence type="ECO:0000256" key="1">
    <source>
        <dbReference type="SAM" id="Phobius"/>
    </source>
</evidence>
<keyword evidence="1" id="KW-1133">Transmembrane helix</keyword>
<keyword evidence="1" id="KW-0472">Membrane</keyword>
<dbReference type="RefSeq" id="WP_255331651.1">
    <property type="nucleotide sequence ID" value="NZ_VOTZ01000002.1"/>
</dbReference>
<organism evidence="3 4">
    <name type="scientific">Methanocalculus taiwanensis</name>
    <dbReference type="NCBI Taxonomy" id="106207"/>
    <lineage>
        <taxon>Archaea</taxon>
        <taxon>Methanobacteriati</taxon>
        <taxon>Methanobacteriota</taxon>
        <taxon>Stenosarchaea group</taxon>
        <taxon>Methanomicrobia</taxon>
        <taxon>Methanomicrobiales</taxon>
        <taxon>Methanocalculaceae</taxon>
        <taxon>Methanocalculus</taxon>
    </lineage>
</organism>
<dbReference type="InterPro" id="IPR002881">
    <property type="entry name" value="DUF58"/>
</dbReference>